<feature type="domain" description="EF-hand" evidence="2">
    <location>
        <begin position="254"/>
        <end position="289"/>
    </location>
</feature>
<dbReference type="AlphaFoldDB" id="A0A1R2CI66"/>
<reference evidence="3 4" key="1">
    <citation type="submission" date="2016-11" db="EMBL/GenBank/DDBJ databases">
        <title>The macronuclear genome of Stentor coeruleus: a giant cell with tiny introns.</title>
        <authorList>
            <person name="Slabodnick M."/>
            <person name="Ruby J.G."/>
            <person name="Reiff S.B."/>
            <person name="Swart E.C."/>
            <person name="Gosai S."/>
            <person name="Prabakaran S."/>
            <person name="Witkowska E."/>
            <person name="Larue G.E."/>
            <person name="Fisher S."/>
            <person name="Freeman R.M."/>
            <person name="Gunawardena J."/>
            <person name="Chu W."/>
            <person name="Stover N.A."/>
            <person name="Gregory B.D."/>
            <person name="Nowacki M."/>
            <person name="Derisi J."/>
            <person name="Roy S.W."/>
            <person name="Marshall W.F."/>
            <person name="Sood P."/>
        </authorList>
    </citation>
    <scope>NUCLEOTIDE SEQUENCE [LARGE SCALE GENOMIC DNA]</scope>
    <source>
        <strain evidence="3">WM001</strain>
    </source>
</reference>
<protein>
    <recommendedName>
        <fullName evidence="2">EF-hand domain-containing protein</fullName>
    </recommendedName>
</protein>
<evidence type="ECO:0000259" key="2">
    <source>
        <dbReference type="PROSITE" id="PS50222"/>
    </source>
</evidence>
<evidence type="ECO:0000256" key="1">
    <source>
        <dbReference type="ARBA" id="ARBA00022837"/>
    </source>
</evidence>
<dbReference type="Gene3D" id="1.10.238.10">
    <property type="entry name" value="EF-hand"/>
    <property type="match status" value="1"/>
</dbReference>
<dbReference type="Pfam" id="PF13499">
    <property type="entry name" value="EF-hand_7"/>
    <property type="match status" value="1"/>
</dbReference>
<dbReference type="InterPro" id="IPR011992">
    <property type="entry name" value="EF-hand-dom_pair"/>
</dbReference>
<evidence type="ECO:0000313" key="3">
    <source>
        <dbReference type="EMBL" id="OMJ88707.1"/>
    </source>
</evidence>
<proteinExistence type="predicted"/>
<dbReference type="InterPro" id="IPR018247">
    <property type="entry name" value="EF_Hand_1_Ca_BS"/>
</dbReference>
<keyword evidence="1" id="KW-0106">Calcium</keyword>
<dbReference type="GO" id="GO:0005509">
    <property type="term" value="F:calcium ion binding"/>
    <property type="evidence" value="ECO:0007669"/>
    <property type="project" value="InterPro"/>
</dbReference>
<dbReference type="SUPFAM" id="SSF47473">
    <property type="entry name" value="EF-hand"/>
    <property type="match status" value="2"/>
</dbReference>
<dbReference type="InterPro" id="IPR002048">
    <property type="entry name" value="EF_hand_dom"/>
</dbReference>
<sequence>MEILAGIITYSFLDWEQKITLGIQIFDFDGSKNLTEDEFFIMTKCFVYGISTMTFGKSAENEVIKFLSQSVFSSRSEMTINELIMWIRQNQLLYEIFQYNQPSVIKREKNKNCRFSSLERKTFDLRKPTSNHRRIKSSFENKREENFSVIIDSKIVTKHDMVVLKAQFDEISDNGYAVVKDMFRMLKTFGYRLGDGLDQSSDKKISFYDLLMILFRNATRSQISRLLKFVGDGVRRASIDDEKLGIKKKMIDPKLVSTYKMMFEKYDVNKDGRVDLKELKNALKGTFTETAIESLFEKFNKEKKEGLGIKEFVKMYAPENLEFP</sequence>
<dbReference type="EMBL" id="MPUH01000144">
    <property type="protein sequence ID" value="OMJ88707.1"/>
    <property type="molecule type" value="Genomic_DNA"/>
</dbReference>
<dbReference type="OrthoDB" id="291305at2759"/>
<keyword evidence="4" id="KW-1185">Reference proteome</keyword>
<evidence type="ECO:0000313" key="4">
    <source>
        <dbReference type="Proteomes" id="UP000187209"/>
    </source>
</evidence>
<dbReference type="PROSITE" id="PS50222">
    <property type="entry name" value="EF_HAND_2"/>
    <property type="match status" value="1"/>
</dbReference>
<dbReference type="PROSITE" id="PS00018">
    <property type="entry name" value="EF_HAND_1"/>
    <property type="match status" value="3"/>
</dbReference>
<comment type="caution">
    <text evidence="3">The sequence shown here is derived from an EMBL/GenBank/DDBJ whole genome shotgun (WGS) entry which is preliminary data.</text>
</comment>
<accession>A0A1R2CI66</accession>
<name>A0A1R2CI66_9CILI</name>
<organism evidence="3 4">
    <name type="scientific">Stentor coeruleus</name>
    <dbReference type="NCBI Taxonomy" id="5963"/>
    <lineage>
        <taxon>Eukaryota</taxon>
        <taxon>Sar</taxon>
        <taxon>Alveolata</taxon>
        <taxon>Ciliophora</taxon>
        <taxon>Postciliodesmatophora</taxon>
        <taxon>Heterotrichea</taxon>
        <taxon>Heterotrichida</taxon>
        <taxon>Stentoridae</taxon>
        <taxon>Stentor</taxon>
    </lineage>
</organism>
<dbReference type="Proteomes" id="UP000187209">
    <property type="component" value="Unassembled WGS sequence"/>
</dbReference>
<gene>
    <name evidence="3" type="ORF">SteCoe_9332</name>
</gene>
<dbReference type="SMART" id="SM00054">
    <property type="entry name" value="EFh"/>
    <property type="match status" value="2"/>
</dbReference>